<dbReference type="PROSITE" id="PS50084">
    <property type="entry name" value="KH_TYPE_1"/>
    <property type="match status" value="3"/>
</dbReference>
<dbReference type="SMART" id="SM00322">
    <property type="entry name" value="KH"/>
    <property type="match status" value="3"/>
</dbReference>
<proteinExistence type="predicted"/>
<feature type="region of interest" description="Disordered" evidence="3">
    <location>
        <begin position="1"/>
        <end position="27"/>
    </location>
</feature>
<feature type="domain" description="K Homology" evidence="4">
    <location>
        <begin position="277"/>
        <end position="377"/>
    </location>
</feature>
<evidence type="ECO:0000256" key="2">
    <source>
        <dbReference type="PROSITE-ProRule" id="PRU00117"/>
    </source>
</evidence>
<organism evidence="5">
    <name type="scientific">Eucampia antarctica</name>
    <dbReference type="NCBI Taxonomy" id="49252"/>
    <lineage>
        <taxon>Eukaryota</taxon>
        <taxon>Sar</taxon>
        <taxon>Stramenopiles</taxon>
        <taxon>Ochrophyta</taxon>
        <taxon>Bacillariophyta</taxon>
        <taxon>Mediophyceae</taxon>
        <taxon>Biddulphiophycidae</taxon>
        <taxon>Hemiaulales</taxon>
        <taxon>Hemiaulaceae</taxon>
        <taxon>Eucampia</taxon>
    </lineage>
</organism>
<dbReference type="GO" id="GO:0003723">
    <property type="term" value="F:RNA binding"/>
    <property type="evidence" value="ECO:0007669"/>
    <property type="project" value="UniProtKB-UniRule"/>
</dbReference>
<protein>
    <recommendedName>
        <fullName evidence="4">K Homology domain-containing protein</fullName>
    </recommendedName>
</protein>
<feature type="region of interest" description="Disordered" evidence="3">
    <location>
        <begin position="706"/>
        <end position="777"/>
    </location>
</feature>
<feature type="compositionally biased region" description="Basic and acidic residues" evidence="3">
    <location>
        <begin position="7"/>
        <end position="21"/>
    </location>
</feature>
<dbReference type="InterPro" id="IPR047275">
    <property type="entry name" value="KH-I_NOVA_rpt1"/>
</dbReference>
<accession>A0A7S2W8E1</accession>
<dbReference type="InterPro" id="IPR004088">
    <property type="entry name" value="KH_dom_type_1"/>
</dbReference>
<sequence length="777" mass="84463">MANTIRGTEDKRNSHLSEKKQVSSQNSTNTDIITAVITNLDTSSTAASSTLHDIINVASSAESTTLPSHEESPSILNERISTSSTTVFEDRSSTGQYSTSNTVTASDDFTLRELTISQLPKKMPSTTMTAIKVLVSNNMAGSIIGRSGKTISDLQVQSSSRIKLSQSGACYPGTTDRVCLIQGQLDNVKKALGLILQQLDIYRQQIAQQQINNEAILLNENSTVSHYHQDAVVEREDEYDLLRGNKPPRTRQNQSEEIVPSDASESLRSKLLSNKSQFFNVRLLIPTACSGMIIGRGGCNVKSIAESSGVASIRLAPKEGDVIHQTMVTSLHQQQQATPSLVLIPQIQTTSERIVTITGQDLSCCVKCCDLILDDLALQPDLSRYTNMTTNYTKSPTTANATFVTSSSNDSNVIDSIASLAVTSPPSFTSSFPISQRQQQQQSLPPIISGQHFPPSNANVMRFPSSQPPSNIGVTGLINHQHHPGAMLRYNNCNAFTPADANPSSSNTPLVLPTSQIPINSLTAETGTFNPSHHQQPPMSQSLYLVASPSLPGSMFVHAPPRPVVSSSTLEDQGIHHMTQQYAPSRLPTSNRNSAEPLIHFTPPSYQNSNIKANTSQQEHQQPLTRQMTVPDFLIGAIIGRKGQTLTELQLTTNTKIKISQRGAFVPGTNDRIVTITGPTPINISNAQYFISQRLARAANRIRTTKTATEYSGQPQQYNPTPSSSTHNQGIQNAFNQASALNKQESAFDHQQRSPPTSEDDLKPSALHNMKSDDKSN</sequence>
<evidence type="ECO:0000259" key="4">
    <source>
        <dbReference type="SMART" id="SM00322"/>
    </source>
</evidence>
<feature type="domain" description="K Homology" evidence="4">
    <location>
        <begin position="622"/>
        <end position="696"/>
    </location>
</feature>
<keyword evidence="2" id="KW-0694">RNA-binding</keyword>
<dbReference type="Gene3D" id="3.30.1370.10">
    <property type="entry name" value="K Homology domain, type 1"/>
    <property type="match status" value="3"/>
</dbReference>
<dbReference type="CDD" id="cd22435">
    <property type="entry name" value="KH-I_NOVA_rpt1"/>
    <property type="match status" value="1"/>
</dbReference>
<dbReference type="InterPro" id="IPR036612">
    <property type="entry name" value="KH_dom_type_1_sf"/>
</dbReference>
<reference evidence="5" key="1">
    <citation type="submission" date="2021-01" db="EMBL/GenBank/DDBJ databases">
        <authorList>
            <person name="Corre E."/>
            <person name="Pelletier E."/>
            <person name="Niang G."/>
            <person name="Scheremetjew M."/>
            <person name="Finn R."/>
            <person name="Kale V."/>
            <person name="Holt S."/>
            <person name="Cochrane G."/>
            <person name="Meng A."/>
            <person name="Brown T."/>
            <person name="Cohen L."/>
        </authorList>
    </citation>
    <scope>NUCLEOTIDE SEQUENCE</scope>
    <source>
        <strain evidence="5">CCMP1452</strain>
    </source>
</reference>
<feature type="compositionally biased region" description="Polar residues" evidence="3">
    <location>
        <begin position="706"/>
        <end position="745"/>
    </location>
</feature>
<dbReference type="PANTHER" id="PTHR10288">
    <property type="entry name" value="KH DOMAIN CONTAINING RNA BINDING PROTEIN"/>
    <property type="match status" value="1"/>
</dbReference>
<evidence type="ECO:0000256" key="3">
    <source>
        <dbReference type="SAM" id="MobiDB-lite"/>
    </source>
</evidence>
<evidence type="ECO:0000256" key="1">
    <source>
        <dbReference type="ARBA" id="ARBA00022737"/>
    </source>
</evidence>
<dbReference type="EMBL" id="HBHI01014055">
    <property type="protein sequence ID" value="CAD9671988.1"/>
    <property type="molecule type" value="Transcribed_RNA"/>
</dbReference>
<feature type="domain" description="K Homology" evidence="4">
    <location>
        <begin position="127"/>
        <end position="200"/>
    </location>
</feature>
<dbReference type="Pfam" id="PF00013">
    <property type="entry name" value="KH_1"/>
    <property type="match status" value="3"/>
</dbReference>
<dbReference type="InterPro" id="IPR004087">
    <property type="entry name" value="KH_dom"/>
</dbReference>
<dbReference type="SUPFAM" id="SSF54791">
    <property type="entry name" value="Eukaryotic type KH-domain (KH-domain type I)"/>
    <property type="match status" value="3"/>
</dbReference>
<evidence type="ECO:0000313" key="5">
    <source>
        <dbReference type="EMBL" id="CAD9671988.1"/>
    </source>
</evidence>
<keyword evidence="1" id="KW-0677">Repeat</keyword>
<gene>
    <name evidence="5" type="ORF">EANT1437_LOCUS7201</name>
</gene>
<dbReference type="AlphaFoldDB" id="A0A7S2W8E1"/>
<name>A0A7S2W8E1_9STRA</name>